<evidence type="ECO:0000313" key="3">
    <source>
        <dbReference type="Proteomes" id="UP000565579"/>
    </source>
</evidence>
<keyword evidence="1" id="KW-0812">Transmembrane</keyword>
<dbReference type="AlphaFoldDB" id="A0A7X0U0L3"/>
<keyword evidence="1" id="KW-1133">Transmembrane helix</keyword>
<comment type="caution">
    <text evidence="2">The sequence shown here is derived from an EMBL/GenBank/DDBJ whole genome shotgun (WGS) entry which is preliminary data.</text>
</comment>
<feature type="transmembrane region" description="Helical" evidence="1">
    <location>
        <begin position="117"/>
        <end position="137"/>
    </location>
</feature>
<proteinExistence type="predicted"/>
<feature type="transmembrane region" description="Helical" evidence="1">
    <location>
        <begin position="357"/>
        <end position="387"/>
    </location>
</feature>
<name>A0A7X0U0L3_9ACTN</name>
<dbReference type="EMBL" id="JACHMI010000001">
    <property type="protein sequence ID" value="MBB6550455.1"/>
    <property type="molecule type" value="Genomic_DNA"/>
</dbReference>
<organism evidence="2 3">
    <name type="scientific">Nonomuraea rubra</name>
    <dbReference type="NCBI Taxonomy" id="46180"/>
    <lineage>
        <taxon>Bacteria</taxon>
        <taxon>Bacillati</taxon>
        <taxon>Actinomycetota</taxon>
        <taxon>Actinomycetes</taxon>
        <taxon>Streptosporangiales</taxon>
        <taxon>Streptosporangiaceae</taxon>
        <taxon>Nonomuraea</taxon>
    </lineage>
</organism>
<accession>A0A7X0U0L3</accession>
<reference evidence="2 3" key="1">
    <citation type="submission" date="2020-08" db="EMBL/GenBank/DDBJ databases">
        <title>Sequencing the genomes of 1000 actinobacteria strains.</title>
        <authorList>
            <person name="Klenk H.-P."/>
        </authorList>
    </citation>
    <scope>NUCLEOTIDE SEQUENCE [LARGE SCALE GENOMIC DNA]</scope>
    <source>
        <strain evidence="2 3">DSM 43768</strain>
    </source>
</reference>
<feature type="transmembrane region" description="Helical" evidence="1">
    <location>
        <begin position="158"/>
        <end position="176"/>
    </location>
</feature>
<gene>
    <name evidence="2" type="ORF">HD593_005250</name>
</gene>
<feature type="transmembrane region" description="Helical" evidence="1">
    <location>
        <begin position="83"/>
        <end position="111"/>
    </location>
</feature>
<keyword evidence="1" id="KW-0472">Membrane</keyword>
<keyword evidence="3" id="KW-1185">Reference proteome</keyword>
<dbReference type="RefSeq" id="WP_185104723.1">
    <property type="nucleotide sequence ID" value="NZ_BAAAXY010000025.1"/>
</dbReference>
<feature type="transmembrane region" description="Helical" evidence="1">
    <location>
        <begin position="295"/>
        <end position="318"/>
    </location>
</feature>
<feature type="transmembrane region" description="Helical" evidence="1">
    <location>
        <begin position="393"/>
        <end position="416"/>
    </location>
</feature>
<evidence type="ECO:0000313" key="2">
    <source>
        <dbReference type="EMBL" id="MBB6550455.1"/>
    </source>
</evidence>
<feature type="transmembrane region" description="Helical" evidence="1">
    <location>
        <begin position="330"/>
        <end position="350"/>
    </location>
</feature>
<feature type="transmembrane region" description="Helical" evidence="1">
    <location>
        <begin position="182"/>
        <end position="206"/>
    </location>
</feature>
<sequence>MASAERRLLGLWWPTALGASMLVLEIPIVYAAAARSTGGPQVLAAMGICVAILVVVNSPGLAITPLAVTAYSRHSWQRLRRQALLTGLAAALVLVALATLPPLVALVRLAFDPDAVLLGHIRAGLLGLAPNALGVALRRYLHGRLIVTVRTRPIASATALRILGTLALAWAGTALWPQHGALVAGLALSAGAFTEAACLAVIARALPGEPPPGPSPYIELIRRHADVSAARLLVMAPMLVTTIAVAHSARSAASLVVWPALYELAMLFASPTSDWESVAAGALRKQPRGSAARRVTVRLAVAFTCVLVLVLATGPAHVYLRGLLAVPAELASFALTWSWLLVPVPALWLVRGYLRGAVMAAVATGWLTVASLAHGVALLACAAALAATTMPGLAVAGAAVVAGLLIDVAMTGYGAFRSSTPGRAVLPLRRRA</sequence>
<feature type="transmembrane region" description="Helical" evidence="1">
    <location>
        <begin position="41"/>
        <end position="71"/>
    </location>
</feature>
<dbReference type="Proteomes" id="UP000565579">
    <property type="component" value="Unassembled WGS sequence"/>
</dbReference>
<protein>
    <recommendedName>
        <fullName evidence="4">Lipopolysaccharide biosynthesis protein</fullName>
    </recommendedName>
</protein>
<evidence type="ECO:0008006" key="4">
    <source>
        <dbReference type="Google" id="ProtNLM"/>
    </source>
</evidence>
<evidence type="ECO:0000256" key="1">
    <source>
        <dbReference type="SAM" id="Phobius"/>
    </source>
</evidence>